<evidence type="ECO:0000256" key="1">
    <source>
        <dbReference type="SAM" id="MobiDB-lite"/>
    </source>
</evidence>
<dbReference type="InterPro" id="IPR050742">
    <property type="entry name" value="Helicase_Restrict-Modif_Enz"/>
</dbReference>
<gene>
    <name evidence="3" type="ORF">A3D67_01500</name>
</gene>
<feature type="region of interest" description="Disordered" evidence="1">
    <location>
        <begin position="549"/>
        <end position="568"/>
    </location>
</feature>
<dbReference type="Pfam" id="PF04851">
    <property type="entry name" value="ResIII"/>
    <property type="match status" value="1"/>
</dbReference>
<evidence type="ECO:0000313" key="3">
    <source>
        <dbReference type="EMBL" id="OGZ08920.1"/>
    </source>
</evidence>
<sequence>MYNSFLPHEKKFQAWLQNRFEHEKIKPETREFILHILNPERERKLWKNQQEGILRAIYAYEVLGKKNILLNIVTGGGKTAIISGTIAWLRMAHGIRNFVILTPNIIVRDRLEQDFKKGKVFRDFKFFPALYSNFIEELDLHILGQNQAPQGMLEAGIVLGNIQQLYSRSGRVSRNLAYIVNFLGDLAVFNDEAHNTPAPEYTNILMQLAKKSKFRLDTTATPDRADNQTPDSEMVYEYSIQDALEDEIIKSTVVYQPDIKRVELTYTDIDTGKKAKVEEIDWDEIDRKGISATQWVTDDKPLRQQIRIALQRLEEQKERAKGRYKPVLFVVAVCIRDAKNIVNVMEKKFGLKTLLVTEESEEEHRHAAAHIGHTDSPYDAVVSVLMLREGWDVPEVSVILLMRKFSSRVYGQQVIGRGLRRVIRDDGEREILAVVDHPKLEHGWLWKLVSAKIKQGVSVDDRFDPEEDLPEKKEKQELVNPGNLIDVPEAEEGIEPNFEDLLKETSEVPVTEDWQDILDAITYQRKKIEITGVTLRGVRKMDLSGKQHIEYEPTGEEGEEESQEAEKLETTYTDEELRDELKNEVINLSTELLYQMGFGSVYKGLLYDTIMDHIDKKIFNGKSLGFANQKDLEFALYKIPEIRRVFAKSGLVPSIIRYPYGKTK</sequence>
<dbReference type="GO" id="GO:0003677">
    <property type="term" value="F:DNA binding"/>
    <property type="evidence" value="ECO:0007669"/>
    <property type="project" value="InterPro"/>
</dbReference>
<dbReference type="Proteomes" id="UP000178099">
    <property type="component" value="Unassembled WGS sequence"/>
</dbReference>
<dbReference type="PANTHER" id="PTHR47396:SF1">
    <property type="entry name" value="ATP-DEPENDENT HELICASE IRC3-RELATED"/>
    <property type="match status" value="1"/>
</dbReference>
<dbReference type="EMBL" id="MHLN01000055">
    <property type="protein sequence ID" value="OGZ08920.1"/>
    <property type="molecule type" value="Genomic_DNA"/>
</dbReference>
<accession>A0A1G2D7K3</accession>
<dbReference type="GO" id="GO:0005524">
    <property type="term" value="F:ATP binding"/>
    <property type="evidence" value="ECO:0007669"/>
    <property type="project" value="InterPro"/>
</dbReference>
<protein>
    <recommendedName>
        <fullName evidence="2">Helicase/UvrB N-terminal domain-containing protein</fullName>
    </recommendedName>
</protein>
<name>A0A1G2D7K3_9BACT</name>
<organism evidence="3 4">
    <name type="scientific">Candidatus Lloydbacteria bacterium RIFCSPHIGHO2_02_FULL_51_22</name>
    <dbReference type="NCBI Taxonomy" id="1798663"/>
    <lineage>
        <taxon>Bacteria</taxon>
        <taxon>Candidatus Lloydiibacteriota</taxon>
    </lineage>
</organism>
<dbReference type="SUPFAM" id="SSF52540">
    <property type="entry name" value="P-loop containing nucleoside triphosphate hydrolases"/>
    <property type="match status" value="2"/>
</dbReference>
<dbReference type="Gene3D" id="3.40.50.300">
    <property type="entry name" value="P-loop containing nucleotide triphosphate hydrolases"/>
    <property type="match status" value="2"/>
</dbReference>
<comment type="caution">
    <text evidence="3">The sequence shown here is derived from an EMBL/GenBank/DDBJ whole genome shotgun (WGS) entry which is preliminary data.</text>
</comment>
<dbReference type="GO" id="GO:0016787">
    <property type="term" value="F:hydrolase activity"/>
    <property type="evidence" value="ECO:0007669"/>
    <property type="project" value="InterPro"/>
</dbReference>
<proteinExistence type="predicted"/>
<dbReference type="InterPro" id="IPR027417">
    <property type="entry name" value="P-loop_NTPase"/>
</dbReference>
<feature type="compositionally biased region" description="Acidic residues" evidence="1">
    <location>
        <begin position="553"/>
        <end position="563"/>
    </location>
</feature>
<feature type="domain" description="Helicase/UvrB N-terminal" evidence="2">
    <location>
        <begin position="47"/>
        <end position="224"/>
    </location>
</feature>
<dbReference type="GO" id="GO:0005829">
    <property type="term" value="C:cytosol"/>
    <property type="evidence" value="ECO:0007669"/>
    <property type="project" value="TreeGrafter"/>
</dbReference>
<reference evidence="3 4" key="1">
    <citation type="journal article" date="2016" name="Nat. Commun.">
        <title>Thousands of microbial genomes shed light on interconnected biogeochemical processes in an aquifer system.</title>
        <authorList>
            <person name="Anantharaman K."/>
            <person name="Brown C.T."/>
            <person name="Hug L.A."/>
            <person name="Sharon I."/>
            <person name="Castelle C.J."/>
            <person name="Probst A.J."/>
            <person name="Thomas B.C."/>
            <person name="Singh A."/>
            <person name="Wilkins M.J."/>
            <person name="Karaoz U."/>
            <person name="Brodie E.L."/>
            <person name="Williams K.H."/>
            <person name="Hubbard S.S."/>
            <person name="Banfield J.F."/>
        </authorList>
    </citation>
    <scope>NUCLEOTIDE SEQUENCE [LARGE SCALE GENOMIC DNA]</scope>
</reference>
<evidence type="ECO:0000313" key="4">
    <source>
        <dbReference type="Proteomes" id="UP000178099"/>
    </source>
</evidence>
<evidence type="ECO:0000259" key="2">
    <source>
        <dbReference type="Pfam" id="PF04851"/>
    </source>
</evidence>
<dbReference type="AlphaFoldDB" id="A0A1G2D7K3"/>
<dbReference type="InterPro" id="IPR006935">
    <property type="entry name" value="Helicase/UvrB_N"/>
</dbReference>
<dbReference type="PANTHER" id="PTHR47396">
    <property type="entry name" value="TYPE I RESTRICTION ENZYME ECOKI R PROTEIN"/>
    <property type="match status" value="1"/>
</dbReference>